<dbReference type="Gene3D" id="3.30.565.10">
    <property type="entry name" value="Histidine kinase-like ATPase, C-terminal domain"/>
    <property type="match status" value="1"/>
</dbReference>
<dbReference type="Gene3D" id="3.40.50.2300">
    <property type="match status" value="1"/>
</dbReference>
<dbReference type="Gene3D" id="1.10.287.130">
    <property type="match status" value="1"/>
</dbReference>
<dbReference type="InterPro" id="IPR005467">
    <property type="entry name" value="His_kinase_dom"/>
</dbReference>
<sequence length="926" mass="105003">MAVMRNSTIKSCISKGIIQKRILEILLLLTLYLTFYSCTLLDHNNREKSYTILVLYSYSPDKAHWVNALRKGIHDCLADNQIQADVRDTYLEQTSDPSDTTASITALRLLLDSLSLTPPDLIITNGDNATHALLSTRHPLVKSTPVVFSGINYLPKEYLTQYKNATGQLTTPDFRETQRLASQLMGFRQNQRNLVDGSPAGIFAMKEISRQFQTDTSASAILGPVWQPLAPDSTMGWKENVYLLREGDPFSPGKYMISIKLIDDSKGSLLFAQLRNIDQNYYTTACWNEFAGIIVEGRTAPFFSVTNEGFGKGYIGGYFTPSRKQTYRAMNTGIQILKGKSPSSIEISTSPKEYHFDWQALQYWDIPLDRLPANSTIINWPFEERYKTGIYIASVIICLIILYALIALAKLSKQETLRKRHSKHMLKIEEQRLMTTVDSLKEAIIAIDGNYRVLRINKTARTLLNLPDEMNVLNVDVNTLCNISSKNTPSYLKQNIDIALQTGKPQWSDRLTYLVTSNQHTFPISVSITPIKQKTGHKEVVLAFRNILEEITQNEFQELGISTGETYPWRFDDTRQLILFNKNFFSNYQFPITPDEEDKLPLPTFISWMHPEDRDLWDKAIKQSLIEDTLLTIEIRLLTAQGTYLWTEFTISSHNIPTPQGYLRQPFGLCSDIDNLKNKQNELQALLQEAKISDENKTLFLANMSHEIRTPLNAIVGFSSLLAESDDLSAEERQMAIDLINENSQSLLVTINDILDISRIESGISFQQTPFVLNDLIRKVQEEQQGKIPAPIELRVNLPQNPVILEGDSFRMEQVLCNLINNASKFTKEGSIEIGLEQKPDEISIYVRDTGIGISPEQQEKIFDRFYRVDHFTKGNGLGLPICKEIIQRFQGSITLKSELGVGTTFFITLPVTSPSEDTGTNMELS</sequence>
<evidence type="ECO:0000256" key="7">
    <source>
        <dbReference type="ARBA" id="ARBA00022741"/>
    </source>
</evidence>
<dbReference type="InterPro" id="IPR036890">
    <property type="entry name" value="HATPase_C_sf"/>
</dbReference>
<evidence type="ECO:0000259" key="13">
    <source>
        <dbReference type="PROSITE" id="PS50109"/>
    </source>
</evidence>
<dbReference type="InterPro" id="IPR003661">
    <property type="entry name" value="HisK_dim/P_dom"/>
</dbReference>
<evidence type="ECO:0000313" key="15">
    <source>
        <dbReference type="EMBL" id="MSB73993.1"/>
    </source>
</evidence>
<dbReference type="SMART" id="SM00388">
    <property type="entry name" value="HisKA"/>
    <property type="match status" value="1"/>
</dbReference>
<evidence type="ECO:0000256" key="1">
    <source>
        <dbReference type="ARBA" id="ARBA00000085"/>
    </source>
</evidence>
<feature type="transmembrane region" description="Helical" evidence="12">
    <location>
        <begin position="390"/>
        <end position="411"/>
    </location>
</feature>
<dbReference type="SUPFAM" id="SSF55874">
    <property type="entry name" value="ATPase domain of HSP90 chaperone/DNA topoisomerase II/histidine kinase"/>
    <property type="match status" value="1"/>
</dbReference>
<evidence type="ECO:0000256" key="12">
    <source>
        <dbReference type="SAM" id="Phobius"/>
    </source>
</evidence>
<dbReference type="SUPFAM" id="SSF55785">
    <property type="entry name" value="PYP-like sensor domain (PAS domain)"/>
    <property type="match status" value="2"/>
</dbReference>
<keyword evidence="4" id="KW-1003">Cell membrane</keyword>
<dbReference type="InterPro" id="IPR000014">
    <property type="entry name" value="PAS"/>
</dbReference>
<dbReference type="Gene3D" id="3.30.450.20">
    <property type="entry name" value="PAS domain"/>
    <property type="match status" value="2"/>
</dbReference>
<dbReference type="GO" id="GO:0000155">
    <property type="term" value="F:phosphorelay sensor kinase activity"/>
    <property type="evidence" value="ECO:0007669"/>
    <property type="project" value="InterPro"/>
</dbReference>
<protein>
    <recommendedName>
        <fullName evidence="3">histidine kinase</fullName>
        <ecNumber evidence="3">2.7.13.3</ecNumber>
    </recommendedName>
</protein>
<dbReference type="Proteomes" id="UP000441609">
    <property type="component" value="Unassembled WGS sequence"/>
</dbReference>
<keyword evidence="7" id="KW-0547">Nucleotide-binding</keyword>
<feature type="domain" description="PAC" evidence="14">
    <location>
        <begin position="631"/>
        <end position="685"/>
    </location>
</feature>
<dbReference type="AlphaFoldDB" id="A0A9Q4MQB1"/>
<reference evidence="15 16" key="1">
    <citation type="journal article" date="2019" name="Nat. Med.">
        <title>A library of human gut bacterial isolates paired with longitudinal multiomics data enables mechanistic microbiome research.</title>
        <authorList>
            <person name="Poyet M."/>
            <person name="Groussin M."/>
            <person name="Gibbons S.M."/>
            <person name="Avila-Pacheco J."/>
            <person name="Jiang X."/>
            <person name="Kearney S.M."/>
            <person name="Perrotta A.R."/>
            <person name="Berdy B."/>
            <person name="Zhao S."/>
            <person name="Lieberman T.D."/>
            <person name="Swanson P.K."/>
            <person name="Smith M."/>
            <person name="Roesemann S."/>
            <person name="Alexander J.E."/>
            <person name="Rich S.A."/>
            <person name="Livny J."/>
            <person name="Vlamakis H."/>
            <person name="Clish C."/>
            <person name="Bullock K."/>
            <person name="Deik A."/>
            <person name="Scott J."/>
            <person name="Pierce K.A."/>
            <person name="Xavier R.J."/>
            <person name="Alm E.J."/>
        </authorList>
    </citation>
    <scope>NUCLEOTIDE SEQUENCE [LARGE SCALE GENOMIC DNA]</scope>
    <source>
        <strain evidence="15 16">BIOML-A20</strain>
    </source>
</reference>
<dbReference type="CDD" id="cd16922">
    <property type="entry name" value="HATPase_EvgS-ArcB-TorS-like"/>
    <property type="match status" value="1"/>
</dbReference>
<keyword evidence="8" id="KW-0418">Kinase</keyword>
<dbReference type="CDD" id="cd00130">
    <property type="entry name" value="PAS"/>
    <property type="match status" value="1"/>
</dbReference>
<keyword evidence="12" id="KW-0812">Transmembrane</keyword>
<evidence type="ECO:0000313" key="16">
    <source>
        <dbReference type="Proteomes" id="UP000441609"/>
    </source>
</evidence>
<dbReference type="PROSITE" id="PS50109">
    <property type="entry name" value="HIS_KIN"/>
    <property type="match status" value="1"/>
</dbReference>
<evidence type="ECO:0000256" key="9">
    <source>
        <dbReference type="ARBA" id="ARBA00022840"/>
    </source>
</evidence>
<dbReference type="CDD" id="cd00082">
    <property type="entry name" value="HisKA"/>
    <property type="match status" value="1"/>
</dbReference>
<dbReference type="GO" id="GO:0005886">
    <property type="term" value="C:plasma membrane"/>
    <property type="evidence" value="ECO:0007669"/>
    <property type="project" value="UniProtKB-SubCell"/>
</dbReference>
<dbReference type="FunFam" id="3.30.565.10:FF:000023">
    <property type="entry name" value="PAS domain-containing sensor histidine kinase"/>
    <property type="match status" value="1"/>
</dbReference>
<dbReference type="Pfam" id="PF13426">
    <property type="entry name" value="PAS_9"/>
    <property type="match status" value="1"/>
</dbReference>
<accession>A0A9Q4MQB1</accession>
<comment type="catalytic activity">
    <reaction evidence="1">
        <text>ATP + protein L-histidine = ADP + protein N-phospho-L-histidine.</text>
        <dbReference type="EC" id="2.7.13.3"/>
    </reaction>
</comment>
<evidence type="ECO:0000256" key="4">
    <source>
        <dbReference type="ARBA" id="ARBA00022475"/>
    </source>
</evidence>
<evidence type="ECO:0000256" key="10">
    <source>
        <dbReference type="ARBA" id="ARBA00023012"/>
    </source>
</evidence>
<gene>
    <name evidence="15" type="ORF">GKD70_12015</name>
</gene>
<evidence type="ECO:0000256" key="6">
    <source>
        <dbReference type="ARBA" id="ARBA00022679"/>
    </source>
</evidence>
<evidence type="ECO:0000256" key="2">
    <source>
        <dbReference type="ARBA" id="ARBA00004236"/>
    </source>
</evidence>
<dbReference type="EMBL" id="WKMO01000010">
    <property type="protein sequence ID" value="MSB73993.1"/>
    <property type="molecule type" value="Genomic_DNA"/>
</dbReference>
<keyword evidence="5" id="KW-0597">Phosphoprotein</keyword>
<evidence type="ECO:0000259" key="14">
    <source>
        <dbReference type="PROSITE" id="PS50113"/>
    </source>
</evidence>
<dbReference type="InterPro" id="IPR035965">
    <property type="entry name" value="PAS-like_dom_sf"/>
</dbReference>
<keyword evidence="10" id="KW-0902">Two-component regulatory system</keyword>
<comment type="caution">
    <text evidence="15">The sequence shown here is derived from an EMBL/GenBank/DDBJ whole genome shotgun (WGS) entry which is preliminary data.</text>
</comment>
<feature type="domain" description="Histidine kinase" evidence="13">
    <location>
        <begin position="703"/>
        <end position="914"/>
    </location>
</feature>
<keyword evidence="6" id="KW-0808">Transferase</keyword>
<evidence type="ECO:0000256" key="3">
    <source>
        <dbReference type="ARBA" id="ARBA00012438"/>
    </source>
</evidence>
<dbReference type="InterPro" id="IPR050736">
    <property type="entry name" value="Sensor_HK_Regulatory"/>
</dbReference>
<dbReference type="GO" id="GO:0005524">
    <property type="term" value="F:ATP binding"/>
    <property type="evidence" value="ECO:0007669"/>
    <property type="project" value="UniProtKB-KW"/>
</dbReference>
<comment type="subcellular location">
    <subcellularLocation>
        <location evidence="2">Cell membrane</location>
    </subcellularLocation>
</comment>
<dbReference type="InterPro" id="IPR000700">
    <property type="entry name" value="PAS-assoc_C"/>
</dbReference>
<dbReference type="PROSITE" id="PS50113">
    <property type="entry name" value="PAC"/>
    <property type="match status" value="1"/>
</dbReference>
<dbReference type="InterPro" id="IPR003594">
    <property type="entry name" value="HATPase_dom"/>
</dbReference>
<keyword evidence="11 12" id="KW-0472">Membrane</keyword>
<dbReference type="EC" id="2.7.13.3" evidence="3"/>
<evidence type="ECO:0000256" key="8">
    <source>
        <dbReference type="ARBA" id="ARBA00022777"/>
    </source>
</evidence>
<evidence type="ECO:0000256" key="11">
    <source>
        <dbReference type="ARBA" id="ARBA00023136"/>
    </source>
</evidence>
<dbReference type="PANTHER" id="PTHR43711">
    <property type="entry name" value="TWO-COMPONENT HISTIDINE KINASE"/>
    <property type="match status" value="1"/>
</dbReference>
<dbReference type="InterPro" id="IPR004358">
    <property type="entry name" value="Sig_transdc_His_kin-like_C"/>
</dbReference>
<keyword evidence="9" id="KW-0067">ATP-binding</keyword>
<evidence type="ECO:0000256" key="5">
    <source>
        <dbReference type="ARBA" id="ARBA00022553"/>
    </source>
</evidence>
<dbReference type="PANTHER" id="PTHR43711:SF31">
    <property type="entry name" value="HISTIDINE KINASE"/>
    <property type="match status" value="1"/>
</dbReference>
<dbReference type="InterPro" id="IPR036097">
    <property type="entry name" value="HisK_dim/P_sf"/>
</dbReference>
<dbReference type="Pfam" id="PF00512">
    <property type="entry name" value="HisKA"/>
    <property type="match status" value="1"/>
</dbReference>
<dbReference type="SUPFAM" id="SSF47384">
    <property type="entry name" value="Homodimeric domain of signal transducing histidine kinase"/>
    <property type="match status" value="1"/>
</dbReference>
<proteinExistence type="predicted"/>
<organism evidence="15 16">
    <name type="scientific">Parabacteroides distasonis</name>
    <dbReference type="NCBI Taxonomy" id="823"/>
    <lineage>
        <taxon>Bacteria</taxon>
        <taxon>Pseudomonadati</taxon>
        <taxon>Bacteroidota</taxon>
        <taxon>Bacteroidia</taxon>
        <taxon>Bacteroidales</taxon>
        <taxon>Tannerellaceae</taxon>
        <taxon>Parabacteroides</taxon>
    </lineage>
</organism>
<dbReference type="SMART" id="SM00387">
    <property type="entry name" value="HATPase_c"/>
    <property type="match status" value="1"/>
</dbReference>
<name>A0A9Q4MQB1_PARDI</name>
<dbReference type="Pfam" id="PF02518">
    <property type="entry name" value="HATPase_c"/>
    <property type="match status" value="1"/>
</dbReference>
<keyword evidence="12" id="KW-1133">Transmembrane helix</keyword>
<dbReference type="PRINTS" id="PR00344">
    <property type="entry name" value="BCTRLSENSOR"/>
</dbReference>